<evidence type="ECO:0000313" key="2">
    <source>
        <dbReference type="Proteomes" id="UP000297452"/>
    </source>
</evidence>
<evidence type="ECO:0000313" key="1">
    <source>
        <dbReference type="EMBL" id="TGO47391.1"/>
    </source>
</evidence>
<accession>A0A4Z1HG98</accession>
<comment type="caution">
    <text evidence="1">The sequence shown here is derived from an EMBL/GenBank/DDBJ whole genome shotgun (WGS) entry which is preliminary data.</text>
</comment>
<dbReference type="Proteomes" id="UP000297452">
    <property type="component" value="Unassembled WGS sequence"/>
</dbReference>
<proteinExistence type="predicted"/>
<organism evidence="1 2">
    <name type="scientific">Botryotinia narcissicola</name>
    <dbReference type="NCBI Taxonomy" id="278944"/>
    <lineage>
        <taxon>Eukaryota</taxon>
        <taxon>Fungi</taxon>
        <taxon>Dikarya</taxon>
        <taxon>Ascomycota</taxon>
        <taxon>Pezizomycotina</taxon>
        <taxon>Leotiomycetes</taxon>
        <taxon>Helotiales</taxon>
        <taxon>Sclerotiniaceae</taxon>
        <taxon>Botryotinia</taxon>
    </lineage>
</organism>
<dbReference type="EMBL" id="PQXJ01000528">
    <property type="protein sequence ID" value="TGO47391.1"/>
    <property type="molecule type" value="Genomic_DNA"/>
</dbReference>
<gene>
    <name evidence="1" type="ORF">BOTNAR_0528g00050</name>
</gene>
<dbReference type="AlphaFoldDB" id="A0A4Z1HG98"/>
<name>A0A4Z1HG98_9HELO</name>
<dbReference type="OrthoDB" id="3553983at2759"/>
<sequence length="162" mass="18504">MGTEILSNAFISLPIATAEWNDGMEKIQITSDPKIWERMSHLAWPTNILIPLLLEARKFGEEGRIEEAREIIKRLKNTQMIRKIEEEEELYLKGDGDGEGEGWLVVDAMAVTDEMCEMDRDFKEDDCTKKHKTEKGLGKCNVSFAGMNCWSSLLNWCFAQGN</sequence>
<reference evidence="1 2" key="1">
    <citation type="submission" date="2017-12" db="EMBL/GenBank/DDBJ databases">
        <title>Comparative genomics of Botrytis spp.</title>
        <authorList>
            <person name="Valero-Jimenez C.A."/>
            <person name="Tapia P."/>
            <person name="Veloso J."/>
            <person name="Silva-Moreno E."/>
            <person name="Staats M."/>
            <person name="Valdes J.H."/>
            <person name="Van Kan J.A.L."/>
        </authorList>
    </citation>
    <scope>NUCLEOTIDE SEQUENCE [LARGE SCALE GENOMIC DNA]</scope>
    <source>
        <strain evidence="1 2">MUCL2120</strain>
    </source>
</reference>
<keyword evidence="2" id="KW-1185">Reference proteome</keyword>
<protein>
    <submittedName>
        <fullName evidence="1">Uncharacterized protein</fullName>
    </submittedName>
</protein>